<evidence type="ECO:0000256" key="4">
    <source>
        <dbReference type="HAMAP-Rule" id="MF_00909"/>
    </source>
</evidence>
<dbReference type="PRINTS" id="PR00423">
    <property type="entry name" value="CELLDVISFTSZ"/>
</dbReference>
<dbReference type="PROSITE" id="PS01135">
    <property type="entry name" value="FTSZ_2"/>
    <property type="match status" value="1"/>
</dbReference>
<feature type="domain" description="Tubulin/FtsZ GTPase" evidence="7">
    <location>
        <begin position="15"/>
        <end position="207"/>
    </location>
</feature>
<organism evidence="9 10">
    <name type="scientific">Rarispira pelagica</name>
    <dbReference type="NCBI Taxonomy" id="3141764"/>
    <lineage>
        <taxon>Bacteria</taxon>
        <taxon>Pseudomonadati</taxon>
        <taxon>Spirochaetota</taxon>
        <taxon>Spirochaetia</taxon>
        <taxon>Winmispirales</taxon>
        <taxon>Winmispiraceae</taxon>
        <taxon>Rarispira</taxon>
    </lineage>
</organism>
<comment type="similarity">
    <text evidence="1 4 6">Belongs to the FtsZ family.</text>
</comment>
<dbReference type="Gene3D" id="3.40.50.1440">
    <property type="entry name" value="Tubulin/FtsZ, GTPase domain"/>
    <property type="match status" value="1"/>
</dbReference>
<feature type="binding site" evidence="4">
    <location>
        <begin position="23"/>
        <end position="27"/>
    </location>
    <ligand>
        <name>GTP</name>
        <dbReference type="ChEBI" id="CHEBI:37565"/>
    </ligand>
</feature>
<dbReference type="EMBL" id="JBCHKQ010000004">
    <property type="protein sequence ID" value="MEM5948675.1"/>
    <property type="molecule type" value="Genomic_DNA"/>
</dbReference>
<evidence type="ECO:0000256" key="3">
    <source>
        <dbReference type="ARBA" id="ARBA00023134"/>
    </source>
</evidence>
<keyword evidence="3 4" id="KW-0342">GTP-binding</keyword>
<keyword evidence="4 6" id="KW-0132">Cell division</keyword>
<sequence length="387" mass="41073">MKIKLDDELSLNPTKIKVLGVGGGGCNAVDTMIKESVSGVDFIACNTDIQALSLSEAPFKLPLGKKITKGLGAGGDPEIGRQAAEEDSDKIRAVLESSDMVFITAGMGGGTGTGAAPVIASIAAEMGVLCVGVVTKPFAFEGKKKAKLASEGIKKMREYVDTLIVVPNENLFKTAKQGTKVSEAFEMVDGVLRDAVQGISDLITRPGKINIDFADVKRVMRNKGYALMGTGSASGANRAIDAITSAINNPLLENIQLEKAKGLLINISCSSDFTLKEYADIMDIINTNNNTDDDFEMIIGTSIDSSLGEVVKVTVVAAGFAGSHEDVVDDSKKKPSTAGEYLTLDKWDKVIRGEQEPGERVDLFSGSIDSGNSELDIPAIFRRRSRK</sequence>
<feature type="binding site" evidence="4">
    <location>
        <position position="189"/>
    </location>
    <ligand>
        <name>GTP</name>
        <dbReference type="ChEBI" id="CHEBI:37565"/>
    </ligand>
</feature>
<comment type="subcellular location">
    <subcellularLocation>
        <location evidence="4">Cytoplasm</location>
    </subcellularLocation>
    <text evidence="4">Assembles at midcell at the inner surface of the cytoplasmic membrane.</text>
</comment>
<dbReference type="NCBIfam" id="TIGR00065">
    <property type="entry name" value="ftsZ"/>
    <property type="match status" value="1"/>
</dbReference>
<dbReference type="CDD" id="cd02201">
    <property type="entry name" value="FtsZ_type1"/>
    <property type="match status" value="1"/>
</dbReference>
<gene>
    <name evidence="4 9" type="primary">ftsZ</name>
    <name evidence="9" type="ORF">WKV44_08980</name>
</gene>
<evidence type="ECO:0000256" key="5">
    <source>
        <dbReference type="NCBIfam" id="TIGR00065"/>
    </source>
</evidence>
<comment type="subunit">
    <text evidence="4">Homodimer. Polymerizes to form a dynamic ring structure in a strictly GTP-dependent manner. Interacts directly with several other division proteins.</text>
</comment>
<dbReference type="GO" id="GO:0051301">
    <property type="term" value="P:cell division"/>
    <property type="evidence" value="ECO:0007669"/>
    <property type="project" value="UniProtKB-KW"/>
</dbReference>
<dbReference type="Pfam" id="PF00091">
    <property type="entry name" value="Tubulin"/>
    <property type="match status" value="1"/>
</dbReference>
<dbReference type="PANTHER" id="PTHR30314:SF3">
    <property type="entry name" value="MITOCHONDRIAL DIVISION PROTEIN FSZA"/>
    <property type="match status" value="1"/>
</dbReference>
<keyword evidence="10" id="KW-1185">Reference proteome</keyword>
<feature type="binding site" evidence="4">
    <location>
        <position position="145"/>
    </location>
    <ligand>
        <name>GTP</name>
        <dbReference type="ChEBI" id="CHEBI:37565"/>
    </ligand>
</feature>
<evidence type="ECO:0000313" key="10">
    <source>
        <dbReference type="Proteomes" id="UP001466331"/>
    </source>
</evidence>
<keyword evidence="4" id="KW-0963">Cytoplasm</keyword>
<dbReference type="HAMAP" id="MF_00909">
    <property type="entry name" value="FtsZ"/>
    <property type="match status" value="1"/>
</dbReference>
<reference evidence="9 10" key="1">
    <citation type="submission" date="2024-03" db="EMBL/GenBank/DDBJ databases">
        <title>Ignisphaera cupida sp. nov., a hyperthermophilic hydrolytic archaeon from a hot spring of Kamchatka, and proposal of Ignisphaeraceae fam. nov.</title>
        <authorList>
            <person name="Podosokorskaya O.A."/>
            <person name="Elcheninov A.G."/>
            <person name="Maltseva A.I."/>
            <person name="Zayulina K.S."/>
            <person name="Novikov A."/>
            <person name="Merkel A.Y."/>
        </authorList>
    </citation>
    <scope>NUCLEOTIDE SEQUENCE [LARGE SCALE GENOMIC DNA]</scope>
    <source>
        <strain evidence="9 10">38H-sp</strain>
    </source>
</reference>
<dbReference type="InterPro" id="IPR018316">
    <property type="entry name" value="Tubulin/FtsZ_2-layer-sand-dom"/>
</dbReference>
<name>A0ABU9UDC9_9SPIR</name>
<accession>A0ABU9UDC9</accession>
<dbReference type="SMART" id="SM00864">
    <property type="entry name" value="Tubulin"/>
    <property type="match status" value="1"/>
</dbReference>
<dbReference type="RefSeq" id="WP_420070126.1">
    <property type="nucleotide sequence ID" value="NZ_JBCHKQ010000004.1"/>
</dbReference>
<proteinExistence type="inferred from homology"/>
<evidence type="ECO:0000313" key="9">
    <source>
        <dbReference type="EMBL" id="MEM5948675.1"/>
    </source>
</evidence>
<keyword evidence="4 6" id="KW-0131">Cell cycle</keyword>
<evidence type="ECO:0000256" key="6">
    <source>
        <dbReference type="RuleBase" id="RU000631"/>
    </source>
</evidence>
<evidence type="ECO:0000256" key="2">
    <source>
        <dbReference type="ARBA" id="ARBA00022741"/>
    </source>
</evidence>
<dbReference type="PROSITE" id="PS01134">
    <property type="entry name" value="FTSZ_1"/>
    <property type="match status" value="1"/>
</dbReference>
<dbReference type="InterPro" id="IPR020805">
    <property type="entry name" value="Cell_div_FtsZ_CS"/>
</dbReference>
<dbReference type="InterPro" id="IPR045061">
    <property type="entry name" value="FtsZ/CetZ"/>
</dbReference>
<comment type="function">
    <text evidence="4 6">Essential cell division protein that forms a contractile ring structure (Z ring) at the future cell division site. The regulation of the ring assembly controls the timing and the location of cell division. One of the functions of the FtsZ ring is to recruit other cell division proteins to the septum to produce a new cell wall between the dividing cells. Binds GTP and shows GTPase activity.</text>
</comment>
<dbReference type="SMART" id="SM00865">
    <property type="entry name" value="Tubulin_C"/>
    <property type="match status" value="1"/>
</dbReference>
<dbReference type="Proteomes" id="UP001466331">
    <property type="component" value="Unassembled WGS sequence"/>
</dbReference>
<dbReference type="InterPro" id="IPR003008">
    <property type="entry name" value="Tubulin_FtsZ_GTPase"/>
</dbReference>
<dbReference type="InterPro" id="IPR037103">
    <property type="entry name" value="Tubulin/FtsZ-like_C"/>
</dbReference>
<feature type="binding site" evidence="4">
    <location>
        <begin position="110"/>
        <end position="112"/>
    </location>
    <ligand>
        <name>GTP</name>
        <dbReference type="ChEBI" id="CHEBI:37565"/>
    </ligand>
</feature>
<dbReference type="Gene3D" id="3.30.1330.20">
    <property type="entry name" value="Tubulin/FtsZ, C-terminal domain"/>
    <property type="match status" value="1"/>
</dbReference>
<dbReference type="SUPFAM" id="SSF52490">
    <property type="entry name" value="Tubulin nucleotide-binding domain-like"/>
    <property type="match status" value="1"/>
</dbReference>
<dbReference type="Pfam" id="PF12327">
    <property type="entry name" value="FtsZ_C"/>
    <property type="match status" value="1"/>
</dbReference>
<keyword evidence="2 4" id="KW-0547">Nucleotide-binding</keyword>
<evidence type="ECO:0000259" key="7">
    <source>
        <dbReference type="SMART" id="SM00864"/>
    </source>
</evidence>
<dbReference type="InterPro" id="IPR008280">
    <property type="entry name" value="Tub_FtsZ_C"/>
</dbReference>
<evidence type="ECO:0000259" key="8">
    <source>
        <dbReference type="SMART" id="SM00865"/>
    </source>
</evidence>
<protein>
    <recommendedName>
        <fullName evidence="4 5">Cell division protein FtsZ</fullName>
    </recommendedName>
</protein>
<keyword evidence="4 6" id="KW-0717">Septation</keyword>
<feature type="domain" description="Tubulin/FtsZ 2-layer sandwich" evidence="8">
    <location>
        <begin position="209"/>
        <end position="329"/>
    </location>
</feature>
<dbReference type="InterPro" id="IPR024757">
    <property type="entry name" value="FtsZ_C"/>
</dbReference>
<dbReference type="SUPFAM" id="SSF55307">
    <property type="entry name" value="Tubulin C-terminal domain-like"/>
    <property type="match status" value="1"/>
</dbReference>
<comment type="caution">
    <text evidence="9">The sequence shown here is derived from an EMBL/GenBank/DDBJ whole genome shotgun (WGS) entry which is preliminary data.</text>
</comment>
<dbReference type="PANTHER" id="PTHR30314">
    <property type="entry name" value="CELL DIVISION PROTEIN FTSZ-RELATED"/>
    <property type="match status" value="1"/>
</dbReference>
<dbReference type="InterPro" id="IPR036525">
    <property type="entry name" value="Tubulin/FtsZ_GTPase_sf"/>
</dbReference>
<feature type="binding site" evidence="4">
    <location>
        <position position="141"/>
    </location>
    <ligand>
        <name>GTP</name>
        <dbReference type="ChEBI" id="CHEBI:37565"/>
    </ligand>
</feature>
<evidence type="ECO:0000256" key="1">
    <source>
        <dbReference type="ARBA" id="ARBA00009690"/>
    </source>
</evidence>
<dbReference type="InterPro" id="IPR000158">
    <property type="entry name" value="Cell_div_FtsZ"/>
</dbReference>